<keyword evidence="3" id="KW-0560">Oxidoreductase</keyword>
<dbReference type="PROSITE" id="PS00086">
    <property type="entry name" value="CYTOCHROME_P450"/>
    <property type="match status" value="1"/>
</dbReference>
<reference evidence="4" key="1">
    <citation type="submission" date="2020-06" db="EMBL/GenBank/DDBJ databases">
        <authorList>
            <consortium name="Plant Systems Biology data submission"/>
        </authorList>
    </citation>
    <scope>NUCLEOTIDE SEQUENCE</scope>
    <source>
        <strain evidence="4">D6</strain>
    </source>
</reference>
<dbReference type="Pfam" id="PF00067">
    <property type="entry name" value="p450"/>
    <property type="match status" value="2"/>
</dbReference>
<dbReference type="GO" id="GO:0005506">
    <property type="term" value="F:iron ion binding"/>
    <property type="evidence" value="ECO:0007669"/>
    <property type="project" value="InterPro"/>
</dbReference>
<evidence type="ECO:0000256" key="2">
    <source>
        <dbReference type="ARBA" id="ARBA00010617"/>
    </source>
</evidence>
<dbReference type="PANTHER" id="PTHR24305">
    <property type="entry name" value="CYTOCHROME P450"/>
    <property type="match status" value="1"/>
</dbReference>
<comment type="similarity">
    <text evidence="2 3">Belongs to the cytochrome P450 family.</text>
</comment>
<proteinExistence type="inferred from homology"/>
<evidence type="ECO:0000313" key="4">
    <source>
        <dbReference type="EMBL" id="CAB9507986.1"/>
    </source>
</evidence>
<evidence type="ECO:0000256" key="3">
    <source>
        <dbReference type="RuleBase" id="RU000461"/>
    </source>
</evidence>
<evidence type="ECO:0000313" key="5">
    <source>
        <dbReference type="Proteomes" id="UP001153069"/>
    </source>
</evidence>
<name>A0A9N8HB95_9STRA</name>
<dbReference type="GO" id="GO:0016705">
    <property type="term" value="F:oxidoreductase activity, acting on paired donors, with incorporation or reduction of molecular oxygen"/>
    <property type="evidence" value="ECO:0007669"/>
    <property type="project" value="InterPro"/>
</dbReference>
<accession>A0A9N8HB95</accession>
<dbReference type="InterPro" id="IPR001128">
    <property type="entry name" value="Cyt_P450"/>
</dbReference>
<dbReference type="SUPFAM" id="SSF48264">
    <property type="entry name" value="Cytochrome P450"/>
    <property type="match status" value="1"/>
</dbReference>
<keyword evidence="3" id="KW-0408">Iron</keyword>
<keyword evidence="3" id="KW-0349">Heme</keyword>
<dbReference type="PANTHER" id="PTHR24305:SF166">
    <property type="entry name" value="CYTOCHROME P450 12A4, MITOCHONDRIAL-RELATED"/>
    <property type="match status" value="1"/>
</dbReference>
<dbReference type="InterPro" id="IPR050121">
    <property type="entry name" value="Cytochrome_P450_monoxygenase"/>
</dbReference>
<dbReference type="Gene3D" id="1.10.630.10">
    <property type="entry name" value="Cytochrome P450"/>
    <property type="match status" value="2"/>
</dbReference>
<keyword evidence="3" id="KW-0479">Metal-binding</keyword>
<comment type="cofactor">
    <cofactor evidence="1">
        <name>heme</name>
        <dbReference type="ChEBI" id="CHEBI:30413"/>
    </cofactor>
</comment>
<dbReference type="GO" id="GO:0020037">
    <property type="term" value="F:heme binding"/>
    <property type="evidence" value="ECO:0007669"/>
    <property type="project" value="InterPro"/>
</dbReference>
<dbReference type="GO" id="GO:0004497">
    <property type="term" value="F:monooxygenase activity"/>
    <property type="evidence" value="ECO:0007669"/>
    <property type="project" value="UniProtKB-KW"/>
</dbReference>
<protein>
    <submittedName>
        <fullName evidence="4">Cytochrome P450</fullName>
    </submittedName>
</protein>
<dbReference type="InterPro" id="IPR036396">
    <property type="entry name" value="Cyt_P450_sf"/>
</dbReference>
<dbReference type="OrthoDB" id="47031at2759"/>
<evidence type="ECO:0000256" key="1">
    <source>
        <dbReference type="ARBA" id="ARBA00001971"/>
    </source>
</evidence>
<keyword evidence="5" id="KW-1185">Reference proteome</keyword>
<dbReference type="InterPro" id="IPR017972">
    <property type="entry name" value="Cyt_P450_CS"/>
</dbReference>
<comment type="caution">
    <text evidence="4">The sequence shown here is derived from an EMBL/GenBank/DDBJ whole genome shotgun (WGS) entry which is preliminary data.</text>
</comment>
<gene>
    <name evidence="4" type="ORF">SEMRO_327_G118500.1</name>
</gene>
<dbReference type="Proteomes" id="UP001153069">
    <property type="component" value="Unassembled WGS sequence"/>
</dbReference>
<dbReference type="EMBL" id="CAICTM010000326">
    <property type="protein sequence ID" value="CAB9507986.1"/>
    <property type="molecule type" value="Genomic_DNA"/>
</dbReference>
<organism evidence="4 5">
    <name type="scientific">Seminavis robusta</name>
    <dbReference type="NCBI Taxonomy" id="568900"/>
    <lineage>
        <taxon>Eukaryota</taxon>
        <taxon>Sar</taxon>
        <taxon>Stramenopiles</taxon>
        <taxon>Ochrophyta</taxon>
        <taxon>Bacillariophyta</taxon>
        <taxon>Bacillariophyceae</taxon>
        <taxon>Bacillariophycidae</taxon>
        <taxon>Naviculales</taxon>
        <taxon>Naviculaceae</taxon>
        <taxon>Seminavis</taxon>
    </lineage>
</organism>
<keyword evidence="3" id="KW-0503">Monooxygenase</keyword>
<dbReference type="CDD" id="cd00302">
    <property type="entry name" value="cytochrome_P450"/>
    <property type="match status" value="1"/>
</dbReference>
<dbReference type="AlphaFoldDB" id="A0A9N8HB95"/>
<sequence length="386" mass="43136">MEILCQRPFKVTRPSNFKKAINSLGCIGLSTAEGEQWKQEKKLVSSTLNRLHMRDYVPMLTENAAALTQKWEVDAEGSPDNVVTVNQDLMHAIVDSVGKVILDYLDGFGTNLRGGMASVGGIIDQFEQQRAVNPEWDHGAVKSKGFLGKLYEAMEKENSRITHQRIVGNILTTFVAGAEINCMSLITALSILASEKDLQSELSDHIRDFDLEAATLEDYYTKAPLLKSFLHEVHRYHCTPFLALQVSSEIPFGETTLSKGTDVLIFARHIMLQKDTPAKGIPCGPDNAPPHLFSYRRYLVPVNEDSTSNKVEPKWQCVHPCNRGSAFLAFGHGARSCPGRHYSEVLSYAMLIKLLQTFEFELAPTTHQLRLLRNPSWPLTKTFNSG</sequence>